<reference evidence="3" key="1">
    <citation type="journal article" date="2020" name="BMC Genomics">
        <title>Correction to: Identification and distribution of gene clusters required for synthesis of sphingolipid metabolism inhibitors in diverse species of the filamentous fungus Fusarium.</title>
        <authorList>
            <person name="Kim H.S."/>
            <person name="Lohmar J.M."/>
            <person name="Busman M."/>
            <person name="Brown D.W."/>
            <person name="Naumann T.A."/>
            <person name="Divon H.H."/>
            <person name="Lysoe E."/>
            <person name="Uhlig S."/>
            <person name="Proctor R.H."/>
        </authorList>
    </citation>
    <scope>NUCLEOTIDE SEQUENCE</scope>
    <source>
        <strain evidence="3">NRRL 22465</strain>
    </source>
</reference>
<keyword evidence="4" id="KW-1185">Reference proteome</keyword>
<dbReference type="PANTHER" id="PTHR31836">
    <property type="match status" value="1"/>
</dbReference>
<dbReference type="SUPFAM" id="SSF50685">
    <property type="entry name" value="Barwin-like endoglucanases"/>
    <property type="match status" value="1"/>
</dbReference>
<dbReference type="Gene3D" id="2.40.40.10">
    <property type="entry name" value="RlpA-like domain"/>
    <property type="match status" value="1"/>
</dbReference>
<dbReference type="Proteomes" id="UP000635477">
    <property type="component" value="Unassembled WGS sequence"/>
</dbReference>
<evidence type="ECO:0000313" key="3">
    <source>
        <dbReference type="EMBL" id="KAF4968657.1"/>
    </source>
</evidence>
<feature type="chain" id="PRO_5034585484" description="RlpA-like protein double-psi beta-barrel domain-containing protein" evidence="2">
    <location>
        <begin position="19"/>
        <end position="119"/>
    </location>
</feature>
<feature type="signal peptide" evidence="2">
    <location>
        <begin position="1"/>
        <end position="18"/>
    </location>
</feature>
<dbReference type="InterPro" id="IPR036908">
    <property type="entry name" value="RlpA-like_sf"/>
</dbReference>
<dbReference type="EMBL" id="JABEYC010001145">
    <property type="protein sequence ID" value="KAF4968657.1"/>
    <property type="molecule type" value="Genomic_DNA"/>
</dbReference>
<evidence type="ECO:0000313" key="4">
    <source>
        <dbReference type="Proteomes" id="UP000635477"/>
    </source>
</evidence>
<evidence type="ECO:0000256" key="2">
    <source>
        <dbReference type="SAM" id="SignalP"/>
    </source>
</evidence>
<reference evidence="3" key="2">
    <citation type="submission" date="2020-05" db="EMBL/GenBank/DDBJ databases">
        <authorList>
            <person name="Kim H.-S."/>
            <person name="Proctor R.H."/>
            <person name="Brown D.W."/>
        </authorList>
    </citation>
    <scope>NUCLEOTIDE SEQUENCE</scope>
    <source>
        <strain evidence="3">NRRL 22465</strain>
    </source>
</reference>
<evidence type="ECO:0008006" key="5">
    <source>
        <dbReference type="Google" id="ProtNLM"/>
    </source>
</evidence>
<organism evidence="3 4">
    <name type="scientific">Fusarium zealandicum</name>
    <dbReference type="NCBI Taxonomy" id="1053134"/>
    <lineage>
        <taxon>Eukaryota</taxon>
        <taxon>Fungi</taxon>
        <taxon>Dikarya</taxon>
        <taxon>Ascomycota</taxon>
        <taxon>Pezizomycotina</taxon>
        <taxon>Sordariomycetes</taxon>
        <taxon>Hypocreomycetidae</taxon>
        <taxon>Hypocreales</taxon>
        <taxon>Nectriaceae</taxon>
        <taxon>Fusarium</taxon>
        <taxon>Fusarium staphyleae species complex</taxon>
    </lineage>
</organism>
<gene>
    <name evidence="3" type="ORF">FZEAL_10354</name>
</gene>
<dbReference type="PANTHER" id="PTHR31836:SF28">
    <property type="entry name" value="SRCR DOMAIN-CONTAINING PROTEIN-RELATED"/>
    <property type="match status" value="1"/>
</dbReference>
<sequence>MFSKIATTILLALPFTIAAPALAPRTSGEVTFYNPGLGACGETHGDSDMVVAVSAELFDSEQPCGSKIRVHGDAGDALVTVVDRCGGCAYNDLDLSPAAFEQSMGELGIGRATGTWEWA</sequence>
<comment type="caution">
    <text evidence="3">The sequence shown here is derived from an EMBL/GenBank/DDBJ whole genome shotgun (WGS) entry which is preliminary data.</text>
</comment>
<proteinExistence type="predicted"/>
<dbReference type="CDD" id="cd22191">
    <property type="entry name" value="DPBB_RlpA_EXP_N-like"/>
    <property type="match status" value="1"/>
</dbReference>
<keyword evidence="1 2" id="KW-0732">Signal</keyword>
<dbReference type="OrthoDB" id="406505at2759"/>
<name>A0A8H4XB80_9HYPO</name>
<dbReference type="InterPro" id="IPR051477">
    <property type="entry name" value="Expansin_CellWall"/>
</dbReference>
<accession>A0A8H4XB80</accession>
<dbReference type="AlphaFoldDB" id="A0A8H4XB80"/>
<evidence type="ECO:0000256" key="1">
    <source>
        <dbReference type="ARBA" id="ARBA00022729"/>
    </source>
</evidence>
<protein>
    <recommendedName>
        <fullName evidence="5">RlpA-like protein double-psi beta-barrel domain-containing protein</fullName>
    </recommendedName>
</protein>